<dbReference type="AlphaFoldDB" id="A0AA40ALJ9"/>
<feature type="region of interest" description="Disordered" evidence="1">
    <location>
        <begin position="57"/>
        <end position="234"/>
    </location>
</feature>
<accession>A0AA40ALJ9</accession>
<gene>
    <name evidence="3" type="ORF">B0T26DRAFT_751945</name>
</gene>
<feature type="compositionally biased region" description="Basic and acidic residues" evidence="1">
    <location>
        <begin position="113"/>
        <end position="131"/>
    </location>
</feature>
<sequence>MPVLFDREEDGSVCYYEDEEARDKIDKGVEITIIVGMAIVFLLLLALFLSKCTTRSKPPKQISYQNNPANRDSYEMQPQQGWAGGYHPPQPLVAYRYRPELEPQSPPRFRNKLRNERKEKKEKENKKNKNDKPRKKSRRKKYFGLFARILGLKRRSRIRATSPPKFKSCSGKSTSSGSRFAGGSSTDTSPESDGHNPRPQRPMPAQPPPKFSVYDPPGSVWPPKFVDYNSPATA</sequence>
<evidence type="ECO:0000256" key="2">
    <source>
        <dbReference type="SAM" id="Phobius"/>
    </source>
</evidence>
<keyword evidence="2" id="KW-1133">Transmembrane helix</keyword>
<keyword evidence="4" id="KW-1185">Reference proteome</keyword>
<protein>
    <submittedName>
        <fullName evidence="3">Uncharacterized protein</fullName>
    </submittedName>
</protein>
<keyword evidence="2" id="KW-0812">Transmembrane</keyword>
<organism evidence="3 4">
    <name type="scientific">Lasiosphaeria miniovina</name>
    <dbReference type="NCBI Taxonomy" id="1954250"/>
    <lineage>
        <taxon>Eukaryota</taxon>
        <taxon>Fungi</taxon>
        <taxon>Dikarya</taxon>
        <taxon>Ascomycota</taxon>
        <taxon>Pezizomycotina</taxon>
        <taxon>Sordariomycetes</taxon>
        <taxon>Sordariomycetidae</taxon>
        <taxon>Sordariales</taxon>
        <taxon>Lasiosphaeriaceae</taxon>
        <taxon>Lasiosphaeria</taxon>
    </lineage>
</organism>
<name>A0AA40ALJ9_9PEZI</name>
<proteinExistence type="predicted"/>
<keyword evidence="2" id="KW-0472">Membrane</keyword>
<feature type="compositionally biased region" description="Basic residues" evidence="1">
    <location>
        <begin position="132"/>
        <end position="142"/>
    </location>
</feature>
<comment type="caution">
    <text evidence="3">The sequence shown here is derived from an EMBL/GenBank/DDBJ whole genome shotgun (WGS) entry which is preliminary data.</text>
</comment>
<feature type="transmembrane region" description="Helical" evidence="2">
    <location>
        <begin position="31"/>
        <end position="50"/>
    </location>
</feature>
<dbReference type="RefSeq" id="XP_060296750.1">
    <property type="nucleotide sequence ID" value="XM_060445454.1"/>
</dbReference>
<dbReference type="EMBL" id="JAUIRO010000004">
    <property type="protein sequence ID" value="KAK0717957.1"/>
    <property type="molecule type" value="Genomic_DNA"/>
</dbReference>
<feature type="compositionally biased region" description="Pro residues" evidence="1">
    <location>
        <begin position="199"/>
        <end position="210"/>
    </location>
</feature>
<dbReference type="Proteomes" id="UP001172101">
    <property type="component" value="Unassembled WGS sequence"/>
</dbReference>
<feature type="compositionally biased region" description="Low complexity" evidence="1">
    <location>
        <begin position="167"/>
        <end position="178"/>
    </location>
</feature>
<evidence type="ECO:0000313" key="3">
    <source>
        <dbReference type="EMBL" id="KAK0717957.1"/>
    </source>
</evidence>
<reference evidence="3" key="1">
    <citation type="submission" date="2023-06" db="EMBL/GenBank/DDBJ databases">
        <title>Genome-scale phylogeny and comparative genomics of the fungal order Sordariales.</title>
        <authorList>
            <consortium name="Lawrence Berkeley National Laboratory"/>
            <person name="Hensen N."/>
            <person name="Bonometti L."/>
            <person name="Westerberg I."/>
            <person name="Brannstrom I.O."/>
            <person name="Guillou S."/>
            <person name="Cros-Aarteil S."/>
            <person name="Calhoun S."/>
            <person name="Haridas S."/>
            <person name="Kuo A."/>
            <person name="Mondo S."/>
            <person name="Pangilinan J."/>
            <person name="Riley R."/>
            <person name="LaButti K."/>
            <person name="Andreopoulos B."/>
            <person name="Lipzen A."/>
            <person name="Chen C."/>
            <person name="Yanf M."/>
            <person name="Daum C."/>
            <person name="Ng V."/>
            <person name="Clum A."/>
            <person name="Steindorff A."/>
            <person name="Ohm R."/>
            <person name="Martin F."/>
            <person name="Silar P."/>
            <person name="Natvig D."/>
            <person name="Lalanne C."/>
            <person name="Gautier V."/>
            <person name="Ament-velasquez S.L."/>
            <person name="Kruys A."/>
            <person name="Hutchinson M.I."/>
            <person name="Powell A.J."/>
            <person name="Barry K."/>
            <person name="Miller A.N."/>
            <person name="Grigoriev I.V."/>
            <person name="Debuchy R."/>
            <person name="Gladieux P."/>
            <person name="Thoren M.H."/>
            <person name="Johannesson H."/>
        </authorList>
    </citation>
    <scope>NUCLEOTIDE SEQUENCE</scope>
    <source>
        <strain evidence="3">SMH2392-1A</strain>
    </source>
</reference>
<evidence type="ECO:0000313" key="4">
    <source>
        <dbReference type="Proteomes" id="UP001172101"/>
    </source>
</evidence>
<dbReference type="GeneID" id="85328724"/>
<evidence type="ECO:0000256" key="1">
    <source>
        <dbReference type="SAM" id="MobiDB-lite"/>
    </source>
</evidence>
<feature type="compositionally biased region" description="Polar residues" evidence="1">
    <location>
        <begin position="57"/>
        <end position="80"/>
    </location>
</feature>